<accession>A0A1H1GRQ6</accession>
<dbReference type="AlphaFoldDB" id="A0A1H1GRQ6"/>
<sequence length="595" mass="66673">MSFNQYYQSELSALRQLGRRFSERNPALAPFLGEAGQDPDVERLLEGFAFLTGRLRQKLDDELPELTHSLMHLLWPNYMRPVPAFSILQFDPLRHAGPGVMVARDTPVESAAINGERCRFRTCYATRILPLQLSALEYCVQGEQALLSLRLDMVGDGNFSECAFDQLRLHLSGDRYISQALYLSLLREVEGIELLPLGCDGLAVSGADGQPLLLRLGGDQVRPVGFAEEHALMPYPQNTFRGYRHLQEYFAFPEKYLFVDVVGLDALQRLPQDVLKQVCSVNLCFKLRARCQATGCPTLDNVKLYCTPIVNLFKHDAVPIRLDGKQDEYLLIPGEYTRANACVFSVDKVTGWRPGGLGYQAYVPFESFEHDGVIDASAAPTSYSIRQRASAHHAGLDTWLGFGNAQGHTQETLSIELTCTNHNLPRQLQAGEINQPCEQTPEGLSFRNICAPTASFAPPLDQDFLWRLISNMSLNYLSLSDISALKVVLETYDVPRYHDLQAKKISQRRLGALRSISHTAVDRLHRGMPLRGLRVDLTIDSQGFLGQGEAFVFASVLNEFFALYASLNAYHELRVISTQGDVYLWPLQMGQQPLL</sequence>
<dbReference type="RefSeq" id="WP_090403389.1">
    <property type="nucleotide sequence ID" value="NZ_FNKM01000002.1"/>
</dbReference>
<dbReference type="PIRSF" id="PIRSF028304">
    <property type="entry name" value="UCP028304"/>
    <property type="match status" value="1"/>
</dbReference>
<protein>
    <submittedName>
        <fullName evidence="2">Type VI secretion system baseplate subunit TssF</fullName>
    </submittedName>
    <submittedName>
        <fullName evidence="1">Type VI secretion system protein ImpG</fullName>
    </submittedName>
</protein>
<dbReference type="PANTHER" id="PTHR35370">
    <property type="entry name" value="CYTOPLASMIC PROTEIN-RELATED-RELATED"/>
    <property type="match status" value="1"/>
</dbReference>
<comment type="caution">
    <text evidence="2">The sequence shown here is derived from an EMBL/GenBank/DDBJ whole genome shotgun (WGS) entry which is preliminary data.</text>
</comment>
<dbReference type="OrthoDB" id="9763676at2"/>
<dbReference type="Proteomes" id="UP000198740">
    <property type="component" value="Unassembled WGS sequence"/>
</dbReference>
<organism evidence="2 4">
    <name type="scientific">Pseudomonas grimontii</name>
    <dbReference type="NCBI Taxonomy" id="129847"/>
    <lineage>
        <taxon>Bacteria</taxon>
        <taxon>Pseudomonadati</taxon>
        <taxon>Pseudomonadota</taxon>
        <taxon>Gammaproteobacteria</taxon>
        <taxon>Pseudomonadales</taxon>
        <taxon>Pseudomonadaceae</taxon>
        <taxon>Pseudomonas</taxon>
    </lineage>
</organism>
<proteinExistence type="predicted"/>
<keyword evidence="3" id="KW-1185">Reference proteome</keyword>
<dbReference type="PANTHER" id="PTHR35370:SF4">
    <property type="entry name" value="TYPE VI SECRETION SYSTEM BASEPLATE SUBUNIT TSSF"/>
    <property type="match status" value="1"/>
</dbReference>
<dbReference type="EMBL" id="VFES01000015">
    <property type="protein sequence ID" value="TWR63516.1"/>
    <property type="molecule type" value="Genomic_DNA"/>
</dbReference>
<dbReference type="EMBL" id="FNKM01000002">
    <property type="protein sequence ID" value="SDR15819.1"/>
    <property type="molecule type" value="Genomic_DNA"/>
</dbReference>
<evidence type="ECO:0000313" key="1">
    <source>
        <dbReference type="EMBL" id="SDR15819.1"/>
    </source>
</evidence>
<reference evidence="1 3" key="1">
    <citation type="submission" date="2016-10" db="EMBL/GenBank/DDBJ databases">
        <authorList>
            <person name="Varghese N."/>
            <person name="Submissions S."/>
        </authorList>
    </citation>
    <scope>NUCLEOTIDE SEQUENCE [LARGE SCALE GENOMIC DNA]</scope>
    <source>
        <strain evidence="1 3">BS2976</strain>
    </source>
</reference>
<reference evidence="2 4" key="2">
    <citation type="submission" date="2019-06" db="EMBL/GenBank/DDBJ databases">
        <title>Pseudomonas bimorpha sp. nov. isolated from bovine raw milk and skim milk concentrate.</title>
        <authorList>
            <person name="Hofmann K."/>
            <person name="Huptas C."/>
            <person name="Doll E."/>
            <person name="Scherer S."/>
            <person name="Wenning M."/>
        </authorList>
    </citation>
    <scope>NUCLEOTIDE SEQUENCE [LARGE SCALE GENOMIC DNA]</scope>
    <source>
        <strain evidence="2 4">DSM 17515</strain>
    </source>
</reference>
<dbReference type="InterPro" id="IPR010272">
    <property type="entry name" value="T6SS_TssF"/>
</dbReference>
<evidence type="ECO:0000313" key="4">
    <source>
        <dbReference type="Proteomes" id="UP000317267"/>
    </source>
</evidence>
<dbReference type="NCBIfam" id="TIGR03359">
    <property type="entry name" value="VI_chp_6"/>
    <property type="match status" value="1"/>
</dbReference>
<evidence type="ECO:0000313" key="2">
    <source>
        <dbReference type="EMBL" id="TWR63516.1"/>
    </source>
</evidence>
<dbReference type="Proteomes" id="UP000317267">
    <property type="component" value="Unassembled WGS sequence"/>
</dbReference>
<name>A0A1H1GRQ6_9PSED</name>
<gene>
    <name evidence="2" type="primary">tssF</name>
    <name evidence="2" type="ORF">FIV39_22510</name>
    <name evidence="1" type="ORF">SAMN04490186_3678</name>
</gene>
<evidence type="ECO:0000313" key="3">
    <source>
        <dbReference type="Proteomes" id="UP000198740"/>
    </source>
</evidence>
<dbReference type="Pfam" id="PF05947">
    <property type="entry name" value="T6SS_TssF"/>
    <property type="match status" value="1"/>
</dbReference>